<dbReference type="Proteomes" id="UP000193986">
    <property type="component" value="Unassembled WGS sequence"/>
</dbReference>
<dbReference type="AlphaFoldDB" id="A0A1Y2AFC8"/>
<gene>
    <name evidence="6" type="ORF">BCR39DRAFT_502344</name>
</gene>
<evidence type="ECO:0000313" key="7">
    <source>
        <dbReference type="Proteomes" id="UP000193986"/>
    </source>
</evidence>
<organism evidence="6 7">
    <name type="scientific">Naematelia encephala</name>
    <dbReference type="NCBI Taxonomy" id="71784"/>
    <lineage>
        <taxon>Eukaryota</taxon>
        <taxon>Fungi</taxon>
        <taxon>Dikarya</taxon>
        <taxon>Basidiomycota</taxon>
        <taxon>Agaricomycotina</taxon>
        <taxon>Tremellomycetes</taxon>
        <taxon>Tremellales</taxon>
        <taxon>Naemateliaceae</taxon>
        <taxon>Naematelia</taxon>
    </lineage>
</organism>
<dbReference type="PANTHER" id="PTHR43735:SF3">
    <property type="entry name" value="FERROPTOSIS SUPPRESSOR PROTEIN 1"/>
    <property type="match status" value="1"/>
</dbReference>
<evidence type="ECO:0000256" key="4">
    <source>
        <dbReference type="ARBA" id="ARBA00023002"/>
    </source>
</evidence>
<dbReference type="EMBL" id="MCFC01000121">
    <property type="protein sequence ID" value="ORY20957.1"/>
    <property type="molecule type" value="Genomic_DNA"/>
</dbReference>
<dbReference type="OrthoDB" id="202203at2759"/>
<evidence type="ECO:0000259" key="5">
    <source>
        <dbReference type="Pfam" id="PF07992"/>
    </source>
</evidence>
<dbReference type="PRINTS" id="PR00368">
    <property type="entry name" value="FADPNR"/>
</dbReference>
<accession>A0A1Y2AFC8</accession>
<feature type="domain" description="FAD/NAD(P)-binding" evidence="5">
    <location>
        <begin position="6"/>
        <end position="339"/>
    </location>
</feature>
<evidence type="ECO:0000313" key="6">
    <source>
        <dbReference type="EMBL" id="ORY20957.1"/>
    </source>
</evidence>
<dbReference type="InParanoid" id="A0A1Y2AFC8"/>
<dbReference type="GO" id="GO:0050660">
    <property type="term" value="F:flavin adenine dinucleotide binding"/>
    <property type="evidence" value="ECO:0007669"/>
    <property type="project" value="TreeGrafter"/>
</dbReference>
<keyword evidence="2" id="KW-0285">Flavoprotein</keyword>
<dbReference type="GO" id="GO:0005737">
    <property type="term" value="C:cytoplasm"/>
    <property type="evidence" value="ECO:0007669"/>
    <property type="project" value="TreeGrafter"/>
</dbReference>
<reference evidence="6 7" key="1">
    <citation type="submission" date="2016-07" db="EMBL/GenBank/DDBJ databases">
        <title>Pervasive Adenine N6-methylation of Active Genes in Fungi.</title>
        <authorList>
            <consortium name="DOE Joint Genome Institute"/>
            <person name="Mondo S.J."/>
            <person name="Dannebaum R.O."/>
            <person name="Kuo R.C."/>
            <person name="Labutti K."/>
            <person name="Haridas S."/>
            <person name="Kuo A."/>
            <person name="Salamov A."/>
            <person name="Ahrendt S.R."/>
            <person name="Lipzen A."/>
            <person name="Sullivan W."/>
            <person name="Andreopoulos W.B."/>
            <person name="Clum A."/>
            <person name="Lindquist E."/>
            <person name="Daum C."/>
            <person name="Ramamoorthy G.K."/>
            <person name="Gryganskyi A."/>
            <person name="Culley D."/>
            <person name="Magnuson J.K."/>
            <person name="James T.Y."/>
            <person name="O'Malley M.A."/>
            <person name="Stajich J.E."/>
            <person name="Spatafora J.W."/>
            <person name="Visel A."/>
            <person name="Grigoriev I.V."/>
        </authorList>
    </citation>
    <scope>NUCLEOTIDE SEQUENCE [LARGE SCALE GENOMIC DNA]</scope>
    <source>
        <strain evidence="6 7">68-887.2</strain>
    </source>
</reference>
<protein>
    <recommendedName>
        <fullName evidence="5">FAD/NAD(P)-binding domain-containing protein</fullName>
    </recommendedName>
</protein>
<dbReference type="SUPFAM" id="SSF51905">
    <property type="entry name" value="FAD/NAD(P)-binding domain"/>
    <property type="match status" value="1"/>
</dbReference>
<dbReference type="GO" id="GO:0004174">
    <property type="term" value="F:electron-transferring-flavoprotein dehydrogenase activity"/>
    <property type="evidence" value="ECO:0007669"/>
    <property type="project" value="TreeGrafter"/>
</dbReference>
<dbReference type="InterPro" id="IPR023753">
    <property type="entry name" value="FAD/NAD-binding_dom"/>
</dbReference>
<evidence type="ECO:0000256" key="1">
    <source>
        <dbReference type="ARBA" id="ARBA00006442"/>
    </source>
</evidence>
<sequence length="425" mass="46020">MSQYKNIVIIGASCAGSTVANKLVGEVPKSHRILLIDAFGFSFWPPASLRASVVPGWEDRIVAPLRTSTVFQADTQHQVIAPNRVVELRENVVILEKPFEGSRELPFFRCVLATGSIQHLPMRPTPGFTEAEYKSALRKAQEEVRLATKIVIVGGGPVGLEYSGEIRQRFPNKEITIVHPLEHVLNPPTTSQHTRTVGLTYSPPHTPVKFSKNLEGQLKSLNIKVILNEKVEIPTGGDTIPGEWDGKFGLQDGIKKVQLSSGRTIEADFVFLSVGNKAESSLVANIDEKALVNGMGEMIAVDQYLKVKSTNPILKKYYAIGDAAASKGWKTAQGAGMDGDGAAANILAEIRGKPLKVHVRPTIHGYIVTLGTKVGVGLLTLPLLGDTVMPWAMLKNMKGPALLVDDLFITRFKGSEKVTAAPIPA</sequence>
<keyword evidence="4" id="KW-0560">Oxidoreductase</keyword>
<comment type="caution">
    <text evidence="6">The sequence shown here is derived from an EMBL/GenBank/DDBJ whole genome shotgun (WGS) entry which is preliminary data.</text>
</comment>
<dbReference type="STRING" id="71784.A0A1Y2AFC8"/>
<dbReference type="PANTHER" id="PTHR43735">
    <property type="entry name" value="APOPTOSIS-INDUCING FACTOR 1"/>
    <property type="match status" value="1"/>
</dbReference>
<dbReference type="Gene3D" id="3.50.50.100">
    <property type="match status" value="1"/>
</dbReference>
<comment type="similarity">
    <text evidence="1">Belongs to the FAD-dependent oxidoreductase family.</text>
</comment>
<evidence type="ECO:0000256" key="2">
    <source>
        <dbReference type="ARBA" id="ARBA00022630"/>
    </source>
</evidence>
<keyword evidence="7" id="KW-1185">Reference proteome</keyword>
<keyword evidence="3" id="KW-0274">FAD</keyword>
<name>A0A1Y2AFC8_9TREE</name>
<dbReference type="Pfam" id="PF07992">
    <property type="entry name" value="Pyr_redox_2"/>
    <property type="match status" value="1"/>
</dbReference>
<dbReference type="InterPro" id="IPR036188">
    <property type="entry name" value="FAD/NAD-bd_sf"/>
</dbReference>
<proteinExistence type="inferred from homology"/>
<evidence type="ECO:0000256" key="3">
    <source>
        <dbReference type="ARBA" id="ARBA00022827"/>
    </source>
</evidence>